<proteinExistence type="predicted"/>
<dbReference type="Proteomes" id="UP000014760">
    <property type="component" value="Unassembled WGS sequence"/>
</dbReference>
<dbReference type="OrthoDB" id="4691307at2759"/>
<feature type="signal peptide" evidence="3">
    <location>
        <begin position="1"/>
        <end position="18"/>
    </location>
</feature>
<feature type="chain" id="PRO_5008787291" description="LRRCT domain-containing protein" evidence="3">
    <location>
        <begin position="19"/>
        <end position="540"/>
    </location>
</feature>
<evidence type="ECO:0000256" key="1">
    <source>
        <dbReference type="ARBA" id="ARBA00022614"/>
    </source>
</evidence>
<keyword evidence="3" id="KW-0732">Signal</keyword>
<dbReference type="InterPro" id="IPR001611">
    <property type="entry name" value="Leu-rich_rpt"/>
</dbReference>
<dbReference type="SMART" id="SM00369">
    <property type="entry name" value="LRR_TYP"/>
    <property type="match status" value="4"/>
</dbReference>
<protein>
    <recommendedName>
        <fullName evidence="7">LRRCT domain-containing protein</fullName>
    </recommendedName>
</protein>
<dbReference type="InterPro" id="IPR003591">
    <property type="entry name" value="Leu-rich_rpt_typical-subtyp"/>
</dbReference>
<keyword evidence="6" id="KW-1185">Reference proteome</keyword>
<dbReference type="PANTHER" id="PTHR45617">
    <property type="entry name" value="LEUCINE RICH REPEAT FAMILY PROTEIN"/>
    <property type="match status" value="1"/>
</dbReference>
<dbReference type="EMBL" id="KB308736">
    <property type="protein sequence ID" value="ELT96738.1"/>
    <property type="molecule type" value="Genomic_DNA"/>
</dbReference>
<dbReference type="STRING" id="283909.R7TS38"/>
<dbReference type="EnsemblMetazoa" id="CapteT196650">
    <property type="protein sequence ID" value="CapteP196650"/>
    <property type="gene ID" value="CapteG196650"/>
</dbReference>
<dbReference type="SUPFAM" id="SSF52058">
    <property type="entry name" value="L domain-like"/>
    <property type="match status" value="2"/>
</dbReference>
<gene>
    <name evidence="4" type="ORF">CAPTEDRAFT_196650</name>
</gene>
<dbReference type="SMART" id="SM00364">
    <property type="entry name" value="LRR_BAC"/>
    <property type="match status" value="5"/>
</dbReference>
<dbReference type="EMBL" id="AMQN01011177">
    <property type="status" value="NOT_ANNOTATED_CDS"/>
    <property type="molecule type" value="Genomic_DNA"/>
</dbReference>
<organism evidence="4">
    <name type="scientific">Capitella teleta</name>
    <name type="common">Polychaete worm</name>
    <dbReference type="NCBI Taxonomy" id="283909"/>
    <lineage>
        <taxon>Eukaryota</taxon>
        <taxon>Metazoa</taxon>
        <taxon>Spiralia</taxon>
        <taxon>Lophotrochozoa</taxon>
        <taxon>Annelida</taxon>
        <taxon>Polychaeta</taxon>
        <taxon>Sedentaria</taxon>
        <taxon>Scolecida</taxon>
        <taxon>Capitellidae</taxon>
        <taxon>Capitella</taxon>
    </lineage>
</organism>
<evidence type="ECO:0000313" key="5">
    <source>
        <dbReference type="EnsemblMetazoa" id="CapteP196650"/>
    </source>
</evidence>
<reference evidence="4 6" key="2">
    <citation type="journal article" date="2013" name="Nature">
        <title>Insights into bilaterian evolution from three spiralian genomes.</title>
        <authorList>
            <person name="Simakov O."/>
            <person name="Marletaz F."/>
            <person name="Cho S.J."/>
            <person name="Edsinger-Gonzales E."/>
            <person name="Havlak P."/>
            <person name="Hellsten U."/>
            <person name="Kuo D.H."/>
            <person name="Larsson T."/>
            <person name="Lv J."/>
            <person name="Arendt D."/>
            <person name="Savage R."/>
            <person name="Osoegawa K."/>
            <person name="de Jong P."/>
            <person name="Grimwood J."/>
            <person name="Chapman J.A."/>
            <person name="Shapiro H."/>
            <person name="Aerts A."/>
            <person name="Otillar R.P."/>
            <person name="Terry A.Y."/>
            <person name="Boore J.L."/>
            <person name="Grigoriev I.V."/>
            <person name="Lindberg D.R."/>
            <person name="Seaver E.C."/>
            <person name="Weisblat D.A."/>
            <person name="Putnam N.H."/>
            <person name="Rokhsar D.S."/>
        </authorList>
    </citation>
    <scope>NUCLEOTIDE SEQUENCE</scope>
    <source>
        <strain evidence="4 6">I ESC-2004</strain>
    </source>
</reference>
<dbReference type="Gene3D" id="3.80.10.10">
    <property type="entry name" value="Ribonuclease Inhibitor"/>
    <property type="match status" value="3"/>
</dbReference>
<keyword evidence="1" id="KW-0433">Leucine-rich repeat</keyword>
<keyword evidence="2" id="KW-0677">Repeat</keyword>
<dbReference type="PROSITE" id="PS51450">
    <property type="entry name" value="LRR"/>
    <property type="match status" value="4"/>
</dbReference>
<reference evidence="6" key="1">
    <citation type="submission" date="2012-12" db="EMBL/GenBank/DDBJ databases">
        <authorList>
            <person name="Hellsten U."/>
            <person name="Grimwood J."/>
            <person name="Chapman J.A."/>
            <person name="Shapiro H."/>
            <person name="Aerts A."/>
            <person name="Otillar R.P."/>
            <person name="Terry A.Y."/>
            <person name="Boore J.L."/>
            <person name="Simakov O."/>
            <person name="Marletaz F."/>
            <person name="Cho S.-J."/>
            <person name="Edsinger-Gonzales E."/>
            <person name="Havlak P."/>
            <person name="Kuo D.-H."/>
            <person name="Larsson T."/>
            <person name="Lv J."/>
            <person name="Arendt D."/>
            <person name="Savage R."/>
            <person name="Osoegawa K."/>
            <person name="de Jong P."/>
            <person name="Lindberg D.R."/>
            <person name="Seaver E.C."/>
            <person name="Weisblat D.A."/>
            <person name="Putnam N.H."/>
            <person name="Grigoriev I.V."/>
            <person name="Rokhsar D.S."/>
        </authorList>
    </citation>
    <scope>NUCLEOTIDE SEQUENCE</scope>
    <source>
        <strain evidence="6">I ESC-2004</strain>
    </source>
</reference>
<dbReference type="AlphaFoldDB" id="R7TS38"/>
<reference evidence="5" key="3">
    <citation type="submission" date="2015-06" db="UniProtKB">
        <authorList>
            <consortium name="EnsemblMetazoa"/>
        </authorList>
    </citation>
    <scope>IDENTIFICATION</scope>
</reference>
<sequence length="540" mass="60523">MLTRVLIFLLIALPKSNCKHIVDLSNGRLEDTESFSTLEDLPQETTYLILSKNNITAVDIFPVSPNLEDLNLRYNSLTEFPQMINVSGTLERLLLTQNNIMHIKPERLACLSHLISLDLKENNLHHFPDVAGLNEFANLDLLRNNFTEFPELKNIGQTLIQLILGYNKITNLDSLTLMPEINSINLESNSFAIDSCFLHFFPIVTSVNFGSNTINVWPDFSNATRITNLILSQCELRQVPTSSLAHLPLESLIISHNKIDWQHVEDIYIPTLAILDMKSGILEVIPRWKNLSKSLKILRLGGNRILTLEDSDLDNYHALTELHLSNNLITSMPYLWNNGMKLTILNLSKNLITSVTLKQLEPIRNCTSLSLNGNKMKDLPNICLADFVMTVTIQIASNPFHCSASLLQAWHNSPAGNFTFVTDGSEYCSSPLDLSGRSLANIGFDEVTNEQHISNGTAYKYKRFSPSPHCLQPITVVHANVSLVGCAVLCLSVRNCLRIGHSSTLTGQLCAITSTMTEPKDPRHHFHWYQMVPEAEIGSP</sequence>
<dbReference type="InterPro" id="IPR032675">
    <property type="entry name" value="LRR_dom_sf"/>
</dbReference>
<evidence type="ECO:0000313" key="4">
    <source>
        <dbReference type="EMBL" id="ELT96738.1"/>
    </source>
</evidence>
<evidence type="ECO:0000256" key="2">
    <source>
        <dbReference type="ARBA" id="ARBA00022737"/>
    </source>
</evidence>
<accession>R7TS38</accession>
<evidence type="ECO:0000313" key="6">
    <source>
        <dbReference type="Proteomes" id="UP000014760"/>
    </source>
</evidence>
<evidence type="ECO:0000256" key="3">
    <source>
        <dbReference type="SAM" id="SignalP"/>
    </source>
</evidence>
<name>R7TS38_CAPTE</name>
<dbReference type="HOGENOM" id="CLU_505520_0_0_1"/>
<evidence type="ECO:0008006" key="7">
    <source>
        <dbReference type="Google" id="ProtNLM"/>
    </source>
</evidence>